<sequence>MTQLPAPLEYSLRALRQILLFGLVYFGSATLTGQRASVWLLPGEPLSDLQPHWLPVYLSIYLLLSLPALLLPRATFGAYEQAMTWVCCGAGLIFLLCPSLSPHARQAPADFWQLPFQLLWQFDTPSNQWPSLHIAYTSLTVAWIGRLRPRWRLPGLLWLLAICAAVLKVQQHQLLDILSGLLLGWGVYRRFVPRINPPTE</sequence>
<keyword evidence="1" id="KW-1133">Transmembrane helix</keyword>
<proteinExistence type="predicted"/>
<dbReference type="RefSeq" id="WP_284103224.1">
    <property type="nucleotide sequence ID" value="NZ_JARRAF010000064.1"/>
</dbReference>
<feature type="transmembrane region" description="Helical" evidence="1">
    <location>
        <begin position="53"/>
        <end position="71"/>
    </location>
</feature>
<feature type="transmembrane region" description="Helical" evidence="1">
    <location>
        <begin position="18"/>
        <end position="41"/>
    </location>
</feature>
<protein>
    <submittedName>
        <fullName evidence="2">Phosphatase PAP2 family protein</fullName>
    </submittedName>
</protein>
<organism evidence="2 3">
    <name type="scientific">Parachitinimonas caeni</name>
    <dbReference type="NCBI Taxonomy" id="3031301"/>
    <lineage>
        <taxon>Bacteria</taxon>
        <taxon>Pseudomonadati</taxon>
        <taxon>Pseudomonadota</taxon>
        <taxon>Betaproteobacteria</taxon>
        <taxon>Neisseriales</taxon>
        <taxon>Chitinibacteraceae</taxon>
        <taxon>Parachitinimonas</taxon>
    </lineage>
</organism>
<evidence type="ECO:0000256" key="1">
    <source>
        <dbReference type="SAM" id="Phobius"/>
    </source>
</evidence>
<evidence type="ECO:0000313" key="2">
    <source>
        <dbReference type="EMBL" id="MDK2126904.1"/>
    </source>
</evidence>
<dbReference type="Proteomes" id="UP001172778">
    <property type="component" value="Unassembled WGS sequence"/>
</dbReference>
<keyword evidence="3" id="KW-1185">Reference proteome</keyword>
<dbReference type="EMBL" id="JARRAF010000064">
    <property type="protein sequence ID" value="MDK2126904.1"/>
    <property type="molecule type" value="Genomic_DNA"/>
</dbReference>
<reference evidence="2" key="1">
    <citation type="submission" date="2023-03" db="EMBL/GenBank/DDBJ databases">
        <title>Chitinimonas shenzhenensis gen. nov., sp. nov., a novel member of family Burkholderiaceae isolated from activated sludge collected in Shen Zhen, China.</title>
        <authorList>
            <person name="Wang X."/>
        </authorList>
    </citation>
    <scope>NUCLEOTIDE SEQUENCE</scope>
    <source>
        <strain evidence="2">DQS-5</strain>
    </source>
</reference>
<keyword evidence="1" id="KW-0812">Transmembrane</keyword>
<accession>A0ABT7E3K6</accession>
<name>A0ABT7E3K6_9NEIS</name>
<gene>
    <name evidence="2" type="ORF">PZA18_22940</name>
</gene>
<comment type="caution">
    <text evidence="2">The sequence shown here is derived from an EMBL/GenBank/DDBJ whole genome shotgun (WGS) entry which is preliminary data.</text>
</comment>
<keyword evidence="1" id="KW-0472">Membrane</keyword>
<evidence type="ECO:0000313" key="3">
    <source>
        <dbReference type="Proteomes" id="UP001172778"/>
    </source>
</evidence>